<proteinExistence type="inferred from homology"/>
<organism evidence="3 4">
    <name type="scientific">Sphagnum jensenii</name>
    <dbReference type="NCBI Taxonomy" id="128206"/>
    <lineage>
        <taxon>Eukaryota</taxon>
        <taxon>Viridiplantae</taxon>
        <taxon>Streptophyta</taxon>
        <taxon>Embryophyta</taxon>
        <taxon>Bryophyta</taxon>
        <taxon>Sphagnophytina</taxon>
        <taxon>Sphagnopsida</taxon>
        <taxon>Sphagnales</taxon>
        <taxon>Sphagnaceae</taxon>
        <taxon>Sphagnum</taxon>
    </lineage>
</organism>
<dbReference type="PANTHER" id="PTHR43213">
    <property type="entry name" value="BIFUNCTIONAL DTTP/UTP PYROPHOSPHATASE/METHYLTRANSFERASE PROTEIN-RELATED"/>
    <property type="match status" value="1"/>
</dbReference>
<dbReference type="InterPro" id="IPR003697">
    <property type="entry name" value="Maf-like"/>
</dbReference>
<feature type="compositionally biased region" description="Low complexity" evidence="2">
    <location>
        <begin position="398"/>
        <end position="414"/>
    </location>
</feature>
<comment type="caution">
    <text evidence="3">The sequence shown here is derived from an EMBL/GenBank/DDBJ whole genome shotgun (WGS) entry which is preliminary data.</text>
</comment>
<feature type="region of interest" description="Disordered" evidence="2">
    <location>
        <begin position="349"/>
        <end position="427"/>
    </location>
</feature>
<dbReference type="CDD" id="cd00985">
    <property type="entry name" value="Maf_Ham1"/>
    <property type="match status" value="1"/>
</dbReference>
<evidence type="ECO:0000256" key="1">
    <source>
        <dbReference type="ARBA" id="ARBA00022801"/>
    </source>
</evidence>
<dbReference type="Pfam" id="PF02545">
    <property type="entry name" value="Maf"/>
    <property type="match status" value="2"/>
</dbReference>
<dbReference type="Gene3D" id="3.90.950.10">
    <property type="match status" value="2"/>
</dbReference>
<keyword evidence="4" id="KW-1185">Reference proteome</keyword>
<protein>
    <recommendedName>
        <fullName evidence="5">Maf-like protein</fullName>
    </recommendedName>
</protein>
<keyword evidence="1" id="KW-0378">Hydrolase</keyword>
<evidence type="ECO:0000313" key="3">
    <source>
        <dbReference type="EMBL" id="CAK9251399.1"/>
    </source>
</evidence>
<reference evidence="3" key="1">
    <citation type="submission" date="2024-02" db="EMBL/GenBank/DDBJ databases">
        <authorList>
            <consortium name="ELIXIR-Norway"/>
            <consortium name="Elixir Norway"/>
        </authorList>
    </citation>
    <scope>NUCLEOTIDE SEQUENCE</scope>
</reference>
<feature type="compositionally biased region" description="Polar residues" evidence="2">
    <location>
        <begin position="371"/>
        <end position="384"/>
    </location>
</feature>
<feature type="region of interest" description="Disordered" evidence="2">
    <location>
        <begin position="1"/>
        <end position="25"/>
    </location>
</feature>
<dbReference type="EMBL" id="CAXAQS010000376">
    <property type="protein sequence ID" value="CAK9251399.1"/>
    <property type="molecule type" value="Genomic_DNA"/>
</dbReference>
<evidence type="ECO:0008006" key="5">
    <source>
        <dbReference type="Google" id="ProtNLM"/>
    </source>
</evidence>
<name>A0ABP0VAJ0_9BRYO</name>
<feature type="compositionally biased region" description="Polar residues" evidence="2">
    <location>
        <begin position="1"/>
        <end position="21"/>
    </location>
</feature>
<evidence type="ECO:0000313" key="4">
    <source>
        <dbReference type="Proteomes" id="UP001497444"/>
    </source>
</evidence>
<evidence type="ECO:0000256" key="2">
    <source>
        <dbReference type="SAM" id="MobiDB-lite"/>
    </source>
</evidence>
<dbReference type="HAMAP" id="MF_00528">
    <property type="entry name" value="Maf"/>
    <property type="match status" value="1"/>
</dbReference>
<gene>
    <name evidence="3" type="ORF">CSSPJE1EN1_LOCUS26777</name>
</gene>
<feature type="region of interest" description="Disordered" evidence="2">
    <location>
        <begin position="66"/>
        <end position="85"/>
    </location>
</feature>
<accession>A0ABP0VAJ0</accession>
<dbReference type="PANTHER" id="PTHR43213:SF4">
    <property type="entry name" value="7-METHYL-GTP PYROPHOSPHATASE"/>
    <property type="match status" value="1"/>
</dbReference>
<sequence>MFPRESSSLNSSKASITSSRGASITSSRASLTSSLNSENNFSNLDDTSLFYTSGKKNMRPPRIDVIGSLNDSRPVSPTDQSCSPTTMKLRLQRKHPSVDNSPANKNSFDLERNVTQKEYPLPNDCQLILGSSSKSRKQVLDIIGWPFTVLSPDIDGKAIRCKNPYELPQLIAQAKAGVLLERLKESKRTGPLVLITSDQIVLYQNQLREKPESAEEATRFLNSYSNNYVTTVSAVVATHYPSERQCCDIDVAHVYWNEISDEVVQKVVARGDIFTSAGGFRIDDPDLNPLIRDVDGPLDSVVGMPVELTYRLINVVKDALAFEINHLTQSLYSNKSNNLEQNFEDVWRNRRPSDTPTCMRLRSHSFGRSRAGSTETHSTANQARNRAMSGKSDTAAEPSQSIPFPMPISIPSSPTDRNAVARQPADRQKKVASSEFYNRINFMKKHEFHLLTDVTRRPYPYPLTSSQTQLILGGDNSLKQQVLTINNWSFVSMMSDVGTSNIGSLSKTSQDSPIRFAEYIAKAETGSIFAKLSSNKTYAKAIIIATHQVIVHESNVRLFPPKNIEEALAWLLSYSNQRVMAVTVVVATHYPSNRQAIDTDAAIVHFKEITTEVAESVCRRADTLSQIGAINIEDVDLNPLIHRIDGAIDSIVALPVDLVTRVILNVSDDYIVQPILSSALPKATGLSKLGLSPSGNSGLSMVARSSMSSATVSLTHSYDSSLVEDDISTQQSTPAPSMKGREITMICPGKKVPIRAEANVTSEVKRYITSGEKIFVLDKTVAGFYQLGSGETSACAAAVSGVIALLVKSYGKEESKAAKKVVKEEMLTVAKITMDREAIIGDRLVEVCGCTIV</sequence>
<dbReference type="InterPro" id="IPR029001">
    <property type="entry name" value="ITPase-like_fam"/>
</dbReference>
<dbReference type="SUPFAM" id="SSF52972">
    <property type="entry name" value="ITPase-like"/>
    <property type="match status" value="2"/>
</dbReference>
<feature type="compositionally biased region" description="Polar residues" evidence="2">
    <location>
        <begin position="69"/>
        <end position="85"/>
    </location>
</feature>
<dbReference type="Proteomes" id="UP001497444">
    <property type="component" value="Unassembled WGS sequence"/>
</dbReference>